<gene>
    <name evidence="1" type="ORF">CFH83_09710</name>
</gene>
<sequence length="171" mass="19471">MSKNETFFVRLLGLLICMTPLYGEITIGLLTSIENNSKVNLLYKNIPISCEPFGVIPLEKMALNGVNPQECRSAIESYYRAHPRDKSFAREYLHIQQSYHYETIKGGCVLYANGVETYSEMLLRMGLAVIDPAFDNGEWNGKLKRSFQGAQIQKNGLHDTRIRAFCIKEEN</sequence>
<dbReference type="AlphaFoldDB" id="A0A2D3W8N6"/>
<name>A0A2D3W8N6_9BACT</name>
<accession>A0A2D3W8N6</accession>
<comment type="caution">
    <text evidence="1">The sequence shown here is derived from an EMBL/GenBank/DDBJ whole genome shotgun (WGS) entry which is preliminary data.</text>
</comment>
<proteinExistence type="predicted"/>
<reference evidence="1 2" key="1">
    <citation type="journal article" date="2017" name="Front. Microbiol.">
        <title>Comparative Genomic Analysis of the Class Epsilonproteobacteria and Proposed Reclassification to Epsilonbacteraeota (phyl. nov.).</title>
        <authorList>
            <person name="Waite D.W."/>
            <person name="Vanwonterghem I."/>
            <person name="Rinke C."/>
            <person name="Parks D.H."/>
            <person name="Zhang Y."/>
            <person name="Takai K."/>
            <person name="Sievert S.M."/>
            <person name="Simon J."/>
            <person name="Campbell B.J."/>
            <person name="Hanson T.E."/>
            <person name="Woyke T."/>
            <person name="Klotz M.G."/>
            <person name="Hugenholtz P."/>
        </authorList>
    </citation>
    <scope>NUCLEOTIDE SEQUENCE [LARGE SCALE GENOMIC DNA]</scope>
    <source>
        <strain evidence="1">UBA12443</strain>
    </source>
</reference>
<dbReference type="EMBL" id="DLUI01000141">
    <property type="protein sequence ID" value="DAB37702.1"/>
    <property type="molecule type" value="Genomic_DNA"/>
</dbReference>
<organism evidence="1 2">
    <name type="scientific">Sulfuricurvum kujiense</name>
    <dbReference type="NCBI Taxonomy" id="148813"/>
    <lineage>
        <taxon>Bacteria</taxon>
        <taxon>Pseudomonadati</taxon>
        <taxon>Campylobacterota</taxon>
        <taxon>Epsilonproteobacteria</taxon>
        <taxon>Campylobacterales</taxon>
        <taxon>Sulfurimonadaceae</taxon>
        <taxon>Sulfuricurvum</taxon>
    </lineage>
</organism>
<protein>
    <recommendedName>
        <fullName evidence="3">TNase-like domain-containing protein</fullName>
    </recommendedName>
</protein>
<dbReference type="Proteomes" id="UP000228859">
    <property type="component" value="Unassembled WGS sequence"/>
</dbReference>
<evidence type="ECO:0008006" key="3">
    <source>
        <dbReference type="Google" id="ProtNLM"/>
    </source>
</evidence>
<evidence type="ECO:0000313" key="2">
    <source>
        <dbReference type="Proteomes" id="UP000228859"/>
    </source>
</evidence>
<dbReference type="RefSeq" id="WP_294895467.1">
    <property type="nucleotide sequence ID" value="NZ_DLUI01000141.1"/>
</dbReference>
<evidence type="ECO:0000313" key="1">
    <source>
        <dbReference type="EMBL" id="DAB37702.1"/>
    </source>
</evidence>